<dbReference type="EMBL" id="CP069042">
    <property type="protein sequence ID" value="QRD06183.1"/>
    <property type="molecule type" value="Genomic_DNA"/>
</dbReference>
<evidence type="ECO:0000256" key="1">
    <source>
        <dbReference type="SAM" id="MobiDB-lite"/>
    </source>
</evidence>
<dbReference type="Proteomes" id="UP000663193">
    <property type="component" value="Chromosome 20"/>
</dbReference>
<dbReference type="VEuPathDB" id="FungiDB:JI435_147470"/>
<evidence type="ECO:0000313" key="3">
    <source>
        <dbReference type="Proteomes" id="UP000663193"/>
    </source>
</evidence>
<evidence type="ECO:0000313" key="2">
    <source>
        <dbReference type="EMBL" id="QRD06183.1"/>
    </source>
</evidence>
<protein>
    <submittedName>
        <fullName evidence="2">Uncharacterized protein</fullName>
    </submittedName>
</protein>
<keyword evidence="3" id="KW-1185">Reference proteome</keyword>
<feature type="non-terminal residue" evidence="2">
    <location>
        <position position="1"/>
    </location>
</feature>
<name>A0A7U2IAD0_PHANO</name>
<reference evidence="3" key="1">
    <citation type="journal article" date="2021" name="BMC Genomics">
        <title>Chromosome-level genome assembly and manually-curated proteome of model necrotroph Parastagonospora nodorum Sn15 reveals a genome-wide trove of candidate effector homologs, and redundancy of virulence-related functions within an accessory chromosome.</title>
        <authorList>
            <person name="Bertazzoni S."/>
            <person name="Jones D.A.B."/>
            <person name="Phan H.T."/>
            <person name="Tan K.-C."/>
            <person name="Hane J.K."/>
        </authorList>
    </citation>
    <scope>NUCLEOTIDE SEQUENCE [LARGE SCALE GENOMIC DNA]</scope>
    <source>
        <strain evidence="3">SN15 / ATCC MYA-4574 / FGSC 10173)</strain>
    </source>
</reference>
<organism evidence="2 3">
    <name type="scientific">Phaeosphaeria nodorum (strain SN15 / ATCC MYA-4574 / FGSC 10173)</name>
    <name type="common">Glume blotch fungus</name>
    <name type="synonym">Parastagonospora nodorum</name>
    <dbReference type="NCBI Taxonomy" id="321614"/>
    <lineage>
        <taxon>Eukaryota</taxon>
        <taxon>Fungi</taxon>
        <taxon>Dikarya</taxon>
        <taxon>Ascomycota</taxon>
        <taxon>Pezizomycotina</taxon>
        <taxon>Dothideomycetes</taxon>
        <taxon>Pleosporomycetidae</taxon>
        <taxon>Pleosporales</taxon>
        <taxon>Pleosporineae</taxon>
        <taxon>Phaeosphaeriaceae</taxon>
        <taxon>Parastagonospora</taxon>
    </lineage>
</organism>
<proteinExistence type="predicted"/>
<accession>A0A7U2IAD0</accession>
<feature type="region of interest" description="Disordered" evidence="1">
    <location>
        <begin position="17"/>
        <end position="47"/>
    </location>
</feature>
<dbReference type="AlphaFoldDB" id="A0A7U2IAD0"/>
<gene>
    <name evidence="2" type="ORF">JI435_147470</name>
</gene>
<sequence>RRPSLVVIWRGQSSSHVVMTQRQAPRKASADVEETGEAPPRRYGASHSLRGALSRFRPHTSMSFDLGLHTEKQISIPESKLILAAS</sequence>